<keyword evidence="2" id="KW-1185">Reference proteome</keyword>
<dbReference type="AlphaFoldDB" id="A0ABD2LAG5"/>
<organism evidence="1 2">
    <name type="scientific">Heterodera trifolii</name>
    <dbReference type="NCBI Taxonomy" id="157864"/>
    <lineage>
        <taxon>Eukaryota</taxon>
        <taxon>Metazoa</taxon>
        <taxon>Ecdysozoa</taxon>
        <taxon>Nematoda</taxon>
        <taxon>Chromadorea</taxon>
        <taxon>Rhabditida</taxon>
        <taxon>Tylenchina</taxon>
        <taxon>Tylenchomorpha</taxon>
        <taxon>Tylenchoidea</taxon>
        <taxon>Heteroderidae</taxon>
        <taxon>Heteroderinae</taxon>
        <taxon>Heterodera</taxon>
    </lineage>
</organism>
<sequence length="154" mass="17793">MLGYWNNKQYLEIGPDLWEGQRNNASVTFKLNQQQVIGQLSVRELRKTAAIHLMVKKKVYFPYFNGQQYSINAWTENGQEIFTAIASLDSSNNKQYLEIDPDQVGNMNSNDWIYFYVAGQQFYLGRATVLVLRQVSDIDFSHGVRNYGSLGDYD</sequence>
<reference evidence="1 2" key="1">
    <citation type="submission" date="2024-10" db="EMBL/GenBank/DDBJ databases">
        <authorList>
            <person name="Kim D."/>
        </authorList>
    </citation>
    <scope>NUCLEOTIDE SEQUENCE [LARGE SCALE GENOMIC DNA]</scope>
    <source>
        <strain evidence="1">BH-2024</strain>
    </source>
</reference>
<name>A0ABD2LAG5_9BILA</name>
<dbReference type="Proteomes" id="UP001620626">
    <property type="component" value="Unassembled WGS sequence"/>
</dbReference>
<accession>A0ABD2LAG5</accession>
<evidence type="ECO:0000313" key="2">
    <source>
        <dbReference type="Proteomes" id="UP001620626"/>
    </source>
</evidence>
<protein>
    <submittedName>
        <fullName evidence="1">Uncharacterized protein</fullName>
    </submittedName>
</protein>
<dbReference type="EMBL" id="JBICBT010000487">
    <property type="protein sequence ID" value="KAL3112031.1"/>
    <property type="molecule type" value="Genomic_DNA"/>
</dbReference>
<proteinExistence type="predicted"/>
<evidence type="ECO:0000313" key="1">
    <source>
        <dbReference type="EMBL" id="KAL3112031.1"/>
    </source>
</evidence>
<comment type="caution">
    <text evidence="1">The sequence shown here is derived from an EMBL/GenBank/DDBJ whole genome shotgun (WGS) entry which is preliminary data.</text>
</comment>
<gene>
    <name evidence="1" type="ORF">niasHT_011309</name>
</gene>